<dbReference type="EMBL" id="JAPQER010000004">
    <property type="protein sequence ID" value="MCY6484773.1"/>
    <property type="molecule type" value="Genomic_DNA"/>
</dbReference>
<evidence type="ECO:0000313" key="3">
    <source>
        <dbReference type="Proteomes" id="UP001078443"/>
    </source>
</evidence>
<dbReference type="InterPro" id="IPR009229">
    <property type="entry name" value="AgrD"/>
</dbReference>
<reference evidence="2" key="1">
    <citation type="submission" date="2022-12" db="EMBL/GenBank/DDBJ databases">
        <authorList>
            <person name="Wang J."/>
        </authorList>
    </citation>
    <scope>NUCLEOTIDE SEQUENCE</scope>
    <source>
        <strain evidence="2">HY-45-18</strain>
    </source>
</reference>
<feature type="chain" id="PRO_5045917345" evidence="1">
    <location>
        <begin position="29"/>
        <end position="45"/>
    </location>
</feature>
<evidence type="ECO:0000313" key="2">
    <source>
        <dbReference type="EMBL" id="MCY6484773.1"/>
    </source>
</evidence>
<evidence type="ECO:0000256" key="1">
    <source>
        <dbReference type="SAM" id="SignalP"/>
    </source>
</evidence>
<sequence length="45" mass="4990">MKSKFVKTMVSLGAAALTFFAFTTSASACFFFSYQPAEPKCLREK</sequence>
<dbReference type="NCBIfam" id="TIGR04223">
    <property type="entry name" value="quorum_AgrD"/>
    <property type="match status" value="1"/>
</dbReference>
<keyword evidence="1" id="KW-0732">Signal</keyword>
<protein>
    <submittedName>
        <fullName evidence="2">Cyclic lactone autoinducer peptide</fullName>
    </submittedName>
</protein>
<dbReference type="PROSITE" id="PS51257">
    <property type="entry name" value="PROKAR_LIPOPROTEIN"/>
    <property type="match status" value="1"/>
</dbReference>
<proteinExistence type="predicted"/>
<name>A0ABT4D0K7_9CLOT</name>
<keyword evidence="3" id="KW-1185">Reference proteome</keyword>
<accession>A0ABT4D0K7</accession>
<dbReference type="RefSeq" id="WP_268041093.1">
    <property type="nucleotide sequence ID" value="NZ_JAPQER010000004.1"/>
</dbReference>
<comment type="caution">
    <text evidence="2">The sequence shown here is derived from an EMBL/GenBank/DDBJ whole genome shotgun (WGS) entry which is preliminary data.</text>
</comment>
<feature type="signal peptide" evidence="1">
    <location>
        <begin position="1"/>
        <end position="28"/>
    </location>
</feature>
<dbReference type="Proteomes" id="UP001078443">
    <property type="component" value="Unassembled WGS sequence"/>
</dbReference>
<organism evidence="2 3">
    <name type="scientific">Clostridium aestuarii</name>
    <dbReference type="NCBI Taxonomy" id="338193"/>
    <lineage>
        <taxon>Bacteria</taxon>
        <taxon>Bacillati</taxon>
        <taxon>Bacillota</taxon>
        <taxon>Clostridia</taxon>
        <taxon>Eubacteriales</taxon>
        <taxon>Clostridiaceae</taxon>
        <taxon>Clostridium</taxon>
    </lineage>
</organism>
<gene>
    <name evidence="2" type="ORF">OW763_10520</name>
</gene>